<keyword evidence="3" id="KW-0375">Hydrogen ion transport</keyword>
<organism evidence="7 8">
    <name type="scientific">Candidatus Woykebacteria bacterium RBG_16_44_10</name>
    <dbReference type="NCBI Taxonomy" id="1802597"/>
    <lineage>
        <taxon>Bacteria</taxon>
        <taxon>Candidatus Woykeibacteriota</taxon>
    </lineage>
</organism>
<protein>
    <submittedName>
        <fullName evidence="7">Uncharacterized protein</fullName>
    </submittedName>
</protein>
<dbReference type="STRING" id="1802597.A2Z24_01090"/>
<keyword evidence="4" id="KW-0406">Ion transport</keyword>
<dbReference type="GO" id="GO:0046933">
    <property type="term" value="F:proton-transporting ATP synthase activity, rotational mechanism"/>
    <property type="evidence" value="ECO:0007669"/>
    <property type="project" value="InterPro"/>
</dbReference>
<comment type="caution">
    <text evidence="7">The sequence shown here is derived from an EMBL/GenBank/DDBJ whole genome shotgun (WGS) entry which is preliminary data.</text>
</comment>
<dbReference type="Proteomes" id="UP000177588">
    <property type="component" value="Unassembled WGS sequence"/>
</dbReference>
<evidence type="ECO:0000256" key="5">
    <source>
        <dbReference type="ARBA" id="ARBA00023136"/>
    </source>
</evidence>
<dbReference type="AlphaFoldDB" id="A0A1G1WG39"/>
<gene>
    <name evidence="7" type="ORF">A2Z24_01090</name>
</gene>
<evidence type="ECO:0000256" key="4">
    <source>
        <dbReference type="ARBA" id="ARBA00023065"/>
    </source>
</evidence>
<keyword evidence="2" id="KW-0813">Transport</keyword>
<evidence type="ECO:0000313" key="7">
    <source>
        <dbReference type="EMBL" id="OGY26673.1"/>
    </source>
</evidence>
<dbReference type="EMBL" id="MHCT01000001">
    <property type="protein sequence ID" value="OGY26673.1"/>
    <property type="molecule type" value="Genomic_DNA"/>
</dbReference>
<keyword evidence="5" id="KW-0472">Membrane</keyword>
<evidence type="ECO:0000256" key="2">
    <source>
        <dbReference type="ARBA" id="ARBA00022448"/>
    </source>
</evidence>
<evidence type="ECO:0000256" key="1">
    <source>
        <dbReference type="ARBA" id="ARBA00004370"/>
    </source>
</evidence>
<proteinExistence type="predicted"/>
<reference evidence="7 8" key="1">
    <citation type="journal article" date="2016" name="Nat. Commun.">
        <title>Thousands of microbial genomes shed light on interconnected biogeochemical processes in an aquifer system.</title>
        <authorList>
            <person name="Anantharaman K."/>
            <person name="Brown C.T."/>
            <person name="Hug L.A."/>
            <person name="Sharon I."/>
            <person name="Castelle C.J."/>
            <person name="Probst A.J."/>
            <person name="Thomas B.C."/>
            <person name="Singh A."/>
            <person name="Wilkins M.J."/>
            <person name="Karaoz U."/>
            <person name="Brodie E.L."/>
            <person name="Williams K.H."/>
            <person name="Hubbard S.S."/>
            <person name="Banfield J.F."/>
        </authorList>
    </citation>
    <scope>NUCLEOTIDE SEQUENCE [LARGE SCALE GENOMIC DNA]</scope>
</reference>
<evidence type="ECO:0000256" key="3">
    <source>
        <dbReference type="ARBA" id="ARBA00022781"/>
    </source>
</evidence>
<sequence length="160" mass="17959">MNDFEIFTKNLFSSEDISAFTDQIELARGLIYRASGSSFLEKVAGKISGDFEQAVSNLESQGKLPKTPKELDKFLDSLDGFVERLPRVKIKLAFSPGREFLAKVSGWFEKELGQKIILDISLEPKIIGGMVIEYKGQYRDYSLSNQIENIIKKKQGNNAG</sequence>
<name>A0A1G1WG39_9BACT</name>
<evidence type="ECO:0000256" key="6">
    <source>
        <dbReference type="ARBA" id="ARBA00023310"/>
    </source>
</evidence>
<dbReference type="InterPro" id="IPR000711">
    <property type="entry name" value="ATPase_OSCP/dsu"/>
</dbReference>
<dbReference type="GO" id="GO:0016020">
    <property type="term" value="C:membrane"/>
    <property type="evidence" value="ECO:0007669"/>
    <property type="project" value="UniProtKB-SubCell"/>
</dbReference>
<comment type="subcellular location">
    <subcellularLocation>
        <location evidence="1">Membrane</location>
    </subcellularLocation>
</comment>
<accession>A0A1G1WG39</accession>
<evidence type="ECO:0000313" key="8">
    <source>
        <dbReference type="Proteomes" id="UP000177588"/>
    </source>
</evidence>
<dbReference type="Pfam" id="PF00213">
    <property type="entry name" value="OSCP"/>
    <property type="match status" value="1"/>
</dbReference>
<keyword evidence="6" id="KW-0066">ATP synthesis</keyword>